<feature type="transmembrane region" description="Helical" evidence="7">
    <location>
        <begin position="57"/>
        <end position="77"/>
    </location>
</feature>
<feature type="transmembrane region" description="Helical" evidence="7">
    <location>
        <begin position="247"/>
        <end position="271"/>
    </location>
</feature>
<feature type="transmembrane region" description="Helical" evidence="7">
    <location>
        <begin position="209"/>
        <end position="227"/>
    </location>
</feature>
<dbReference type="PANTHER" id="PTHR30482">
    <property type="entry name" value="HIGH-AFFINITY BRANCHED-CHAIN AMINO ACID TRANSPORT SYSTEM PERMEASE"/>
    <property type="match status" value="1"/>
</dbReference>
<dbReference type="InterPro" id="IPR001851">
    <property type="entry name" value="ABC_transp_permease"/>
</dbReference>
<evidence type="ECO:0000256" key="5">
    <source>
        <dbReference type="ARBA" id="ARBA00023136"/>
    </source>
</evidence>
<dbReference type="GO" id="GO:0015658">
    <property type="term" value="F:branched-chain amino acid transmembrane transporter activity"/>
    <property type="evidence" value="ECO:0007669"/>
    <property type="project" value="InterPro"/>
</dbReference>
<accession>A0A1H8C9E7</accession>
<dbReference type="PANTHER" id="PTHR30482:SF10">
    <property type="entry name" value="HIGH-AFFINITY BRANCHED-CHAIN AMINO ACID TRANSPORT PROTEIN BRAE"/>
    <property type="match status" value="1"/>
</dbReference>
<evidence type="ECO:0000256" key="4">
    <source>
        <dbReference type="ARBA" id="ARBA00022989"/>
    </source>
</evidence>
<dbReference type="EMBL" id="FOCQ01000003">
    <property type="protein sequence ID" value="SEM91675.1"/>
    <property type="molecule type" value="Genomic_DNA"/>
</dbReference>
<organism evidence="8 9">
    <name type="scientific">Lihuaxuella thermophila</name>
    <dbReference type="NCBI Taxonomy" id="1173111"/>
    <lineage>
        <taxon>Bacteria</taxon>
        <taxon>Bacillati</taxon>
        <taxon>Bacillota</taxon>
        <taxon>Bacilli</taxon>
        <taxon>Bacillales</taxon>
        <taxon>Thermoactinomycetaceae</taxon>
        <taxon>Lihuaxuella</taxon>
    </lineage>
</organism>
<protein>
    <submittedName>
        <fullName evidence="8">Branched-chain amino acid transport system permease protein</fullName>
    </submittedName>
</protein>
<sequence length="343" mass="37455">MRFVPGSKWVVAALFFVALAIPLLTDNSYYLNMLIMVFIWSIAVSGMNIIAGYAGQLSLAHAGFFGIGAYTLGLLMVKAQMSFLVSLAVSVVLTGMVGAVVGMISLRLKGHYFAIFSLCMGVILSLVIEKWESLTEGVRGLLGIPVPKIGSVEFSTLTSQYYLILFFFVLAMFVNRQIIHSLVGRTFISIRNSEELAESLGIHAMKSKMLAFVYSTVLAGLAGALYAGYLRFLGPEIASIEHAFEMLLYLLVGGIGTLWGPVVGTALVMTLMQWLQSWQDYRMIIFGPILVLIVMFLPHGIMGAFAQLKKNQPSVLPDTTDDKNRGIERGVNDRRLAGGESDA</sequence>
<feature type="region of interest" description="Disordered" evidence="6">
    <location>
        <begin position="316"/>
        <end position="343"/>
    </location>
</feature>
<comment type="subcellular location">
    <subcellularLocation>
        <location evidence="1">Cell membrane</location>
        <topology evidence="1">Multi-pass membrane protein</topology>
    </subcellularLocation>
</comment>
<dbReference type="RefSeq" id="WP_089965716.1">
    <property type="nucleotide sequence ID" value="NZ_FOCQ01000003.1"/>
</dbReference>
<evidence type="ECO:0000256" key="6">
    <source>
        <dbReference type="SAM" id="MobiDB-lite"/>
    </source>
</evidence>
<dbReference type="Proteomes" id="UP000199695">
    <property type="component" value="Unassembled WGS sequence"/>
</dbReference>
<feature type="transmembrane region" description="Helical" evidence="7">
    <location>
        <begin position="83"/>
        <end position="104"/>
    </location>
</feature>
<keyword evidence="9" id="KW-1185">Reference proteome</keyword>
<proteinExistence type="predicted"/>
<reference evidence="8 9" key="1">
    <citation type="submission" date="2016-10" db="EMBL/GenBank/DDBJ databases">
        <authorList>
            <person name="de Groot N.N."/>
        </authorList>
    </citation>
    <scope>NUCLEOTIDE SEQUENCE [LARGE SCALE GENOMIC DNA]</scope>
    <source>
        <strain evidence="8 9">DSM 46701</strain>
    </source>
</reference>
<keyword evidence="2" id="KW-1003">Cell membrane</keyword>
<keyword evidence="4 7" id="KW-1133">Transmembrane helix</keyword>
<dbReference type="CDD" id="cd06581">
    <property type="entry name" value="TM_PBP1_LivM_like"/>
    <property type="match status" value="1"/>
</dbReference>
<feature type="transmembrane region" description="Helical" evidence="7">
    <location>
        <begin position="161"/>
        <end position="188"/>
    </location>
</feature>
<name>A0A1H8C9E7_9BACL</name>
<evidence type="ECO:0000256" key="3">
    <source>
        <dbReference type="ARBA" id="ARBA00022692"/>
    </source>
</evidence>
<keyword evidence="5 7" id="KW-0472">Membrane</keyword>
<evidence type="ECO:0000256" key="2">
    <source>
        <dbReference type="ARBA" id="ARBA00022475"/>
    </source>
</evidence>
<dbReference type="GO" id="GO:0005886">
    <property type="term" value="C:plasma membrane"/>
    <property type="evidence" value="ECO:0007669"/>
    <property type="project" value="UniProtKB-SubCell"/>
</dbReference>
<feature type="transmembrane region" description="Helical" evidence="7">
    <location>
        <begin position="111"/>
        <end position="128"/>
    </location>
</feature>
<dbReference type="STRING" id="1173111.SAMN05444955_103155"/>
<dbReference type="InterPro" id="IPR043428">
    <property type="entry name" value="LivM-like"/>
</dbReference>
<evidence type="ECO:0000313" key="9">
    <source>
        <dbReference type="Proteomes" id="UP000199695"/>
    </source>
</evidence>
<evidence type="ECO:0000256" key="1">
    <source>
        <dbReference type="ARBA" id="ARBA00004651"/>
    </source>
</evidence>
<dbReference type="AlphaFoldDB" id="A0A1H8C9E7"/>
<dbReference type="OrthoDB" id="9789927at2"/>
<feature type="transmembrane region" description="Helical" evidence="7">
    <location>
        <begin position="283"/>
        <end position="306"/>
    </location>
</feature>
<evidence type="ECO:0000313" key="8">
    <source>
        <dbReference type="EMBL" id="SEM91675.1"/>
    </source>
</evidence>
<gene>
    <name evidence="8" type="ORF">SAMN05444955_103155</name>
</gene>
<feature type="compositionally biased region" description="Basic and acidic residues" evidence="6">
    <location>
        <begin position="320"/>
        <end position="337"/>
    </location>
</feature>
<feature type="transmembrane region" description="Helical" evidence="7">
    <location>
        <begin position="30"/>
        <end position="50"/>
    </location>
</feature>
<dbReference type="Pfam" id="PF02653">
    <property type="entry name" value="BPD_transp_2"/>
    <property type="match status" value="1"/>
</dbReference>
<evidence type="ECO:0000256" key="7">
    <source>
        <dbReference type="SAM" id="Phobius"/>
    </source>
</evidence>
<keyword evidence="3 7" id="KW-0812">Transmembrane</keyword>